<dbReference type="AlphaFoldDB" id="A0AAD9P4V0"/>
<name>A0AAD9P4V0_RIDPI</name>
<feature type="chain" id="PRO_5041911141" evidence="1">
    <location>
        <begin position="21"/>
        <end position="141"/>
    </location>
</feature>
<dbReference type="Gene3D" id="2.60.40.10">
    <property type="entry name" value="Immunoglobulins"/>
    <property type="match status" value="1"/>
</dbReference>
<comment type="caution">
    <text evidence="2">The sequence shown here is derived from an EMBL/GenBank/DDBJ whole genome shotgun (WGS) entry which is preliminary data.</text>
</comment>
<dbReference type="EMBL" id="JAODUO010000141">
    <property type="protein sequence ID" value="KAK2188183.1"/>
    <property type="molecule type" value="Genomic_DNA"/>
</dbReference>
<evidence type="ECO:0000313" key="3">
    <source>
        <dbReference type="Proteomes" id="UP001209878"/>
    </source>
</evidence>
<evidence type="ECO:0000313" key="2">
    <source>
        <dbReference type="EMBL" id="KAK2188183.1"/>
    </source>
</evidence>
<dbReference type="SUPFAM" id="SSF48726">
    <property type="entry name" value="Immunoglobulin"/>
    <property type="match status" value="1"/>
</dbReference>
<dbReference type="Proteomes" id="UP001209878">
    <property type="component" value="Unassembled WGS sequence"/>
</dbReference>
<reference evidence="2" key="1">
    <citation type="journal article" date="2023" name="Mol. Biol. Evol.">
        <title>Third-Generation Sequencing Reveals the Adaptive Role of the Epigenome in Three Deep-Sea Polychaetes.</title>
        <authorList>
            <person name="Perez M."/>
            <person name="Aroh O."/>
            <person name="Sun Y."/>
            <person name="Lan Y."/>
            <person name="Juniper S.K."/>
            <person name="Young C.R."/>
            <person name="Angers B."/>
            <person name="Qian P.Y."/>
        </authorList>
    </citation>
    <scope>NUCLEOTIDE SEQUENCE</scope>
    <source>
        <strain evidence="2">R07B-5</strain>
    </source>
</reference>
<sequence length="141" mass="16547">MMFVGTKLVLLLMSAYVSWAYDPRRVDIPFVNSYHKRHSSSFHSDEEIAAYLPLYEVAMMIWRCRDAIQPYWDGRAIPVVDDGKYTERVTPHYANGRFFNRWLDFTLRIHNATQADSGVYYFRAMAIDGSTERQQIHVDIS</sequence>
<feature type="signal peptide" evidence="1">
    <location>
        <begin position="1"/>
        <end position="20"/>
    </location>
</feature>
<gene>
    <name evidence="2" type="ORF">NP493_142g04024</name>
</gene>
<evidence type="ECO:0000256" key="1">
    <source>
        <dbReference type="SAM" id="SignalP"/>
    </source>
</evidence>
<keyword evidence="3" id="KW-1185">Reference proteome</keyword>
<protein>
    <submittedName>
        <fullName evidence="2">Uncharacterized protein</fullName>
    </submittedName>
</protein>
<dbReference type="InterPro" id="IPR013783">
    <property type="entry name" value="Ig-like_fold"/>
</dbReference>
<dbReference type="InterPro" id="IPR036179">
    <property type="entry name" value="Ig-like_dom_sf"/>
</dbReference>
<keyword evidence="1" id="KW-0732">Signal</keyword>
<proteinExistence type="predicted"/>
<organism evidence="2 3">
    <name type="scientific">Ridgeia piscesae</name>
    <name type="common">Tubeworm</name>
    <dbReference type="NCBI Taxonomy" id="27915"/>
    <lineage>
        <taxon>Eukaryota</taxon>
        <taxon>Metazoa</taxon>
        <taxon>Spiralia</taxon>
        <taxon>Lophotrochozoa</taxon>
        <taxon>Annelida</taxon>
        <taxon>Polychaeta</taxon>
        <taxon>Sedentaria</taxon>
        <taxon>Canalipalpata</taxon>
        <taxon>Sabellida</taxon>
        <taxon>Siboglinidae</taxon>
        <taxon>Ridgeia</taxon>
    </lineage>
</organism>
<accession>A0AAD9P4V0</accession>